<reference evidence="4 5" key="1">
    <citation type="submission" date="2016-03" db="EMBL/GenBank/DDBJ databases">
        <title>Acetic acid bacteria sequencing.</title>
        <authorList>
            <person name="Brandt J."/>
            <person name="Jakob F."/>
            <person name="Vogel R.F."/>
        </authorList>
    </citation>
    <scope>NUCLEOTIDE SEQUENCE [LARGE SCALE GENOMIC DNA]</scope>
    <source>
        <strain evidence="4 5">TMW2.1153</strain>
    </source>
</reference>
<dbReference type="Gene3D" id="3.40.50.720">
    <property type="entry name" value="NAD(P)-binding Rossmann-like Domain"/>
    <property type="match status" value="1"/>
</dbReference>
<dbReference type="OrthoDB" id="7557417at2"/>
<sequence>MTPGMKRRNLLLAGLTALSGLAATGRPVRAADTLPTIGVIGAGHVAGTLGGLWIKAGYHVMFSAQDLSSAKELASSLGPNASAGTPEDAADFGTVVLLAVPYRAIPAVGKKLAPLLRDKTVLDATNFYPFRDGSIASVAERDGAGLTTQRYFPGAHVVRGFNSIDMSVLASEAGRPSPRLAIPVAGDDATSLQRVEELVKAAGFDPVVTGSLASAVLFQPGHPGFEMQTDAAGLKSGLGLH</sequence>
<feature type="domain" description="Pyrroline-5-carboxylate reductase catalytic N-terminal" evidence="3">
    <location>
        <begin position="36"/>
        <end position="126"/>
    </location>
</feature>
<evidence type="ECO:0000313" key="4">
    <source>
        <dbReference type="EMBL" id="AQS84655.1"/>
    </source>
</evidence>
<protein>
    <submittedName>
        <fullName evidence="4">Oxidoreductase</fullName>
    </submittedName>
</protein>
<keyword evidence="5" id="KW-1185">Reference proteome</keyword>
<keyword evidence="1" id="KW-0560">Oxidoreductase</keyword>
<dbReference type="KEGG" id="aace:A0U92_07530"/>
<evidence type="ECO:0000313" key="5">
    <source>
        <dbReference type="Proteomes" id="UP000188937"/>
    </source>
</evidence>
<keyword evidence="2" id="KW-0732">Signal</keyword>
<dbReference type="PROSITE" id="PS51318">
    <property type="entry name" value="TAT"/>
    <property type="match status" value="1"/>
</dbReference>
<accession>A0A1U9KFR7</accession>
<evidence type="ECO:0000259" key="3">
    <source>
        <dbReference type="Pfam" id="PF03807"/>
    </source>
</evidence>
<dbReference type="Pfam" id="PF03807">
    <property type="entry name" value="F420_oxidored"/>
    <property type="match status" value="1"/>
</dbReference>
<dbReference type="AlphaFoldDB" id="A0A1U9KFR7"/>
<evidence type="ECO:0000256" key="1">
    <source>
        <dbReference type="ARBA" id="ARBA00023002"/>
    </source>
</evidence>
<dbReference type="GO" id="GO:0016491">
    <property type="term" value="F:oxidoreductase activity"/>
    <property type="evidence" value="ECO:0007669"/>
    <property type="project" value="UniProtKB-KW"/>
</dbReference>
<dbReference type="Proteomes" id="UP000188937">
    <property type="component" value="Chromosome"/>
</dbReference>
<name>A0A1U9KFR7_ACEAC</name>
<dbReference type="InterPro" id="IPR006311">
    <property type="entry name" value="TAT_signal"/>
</dbReference>
<feature type="signal peptide" evidence="2">
    <location>
        <begin position="1"/>
        <end position="30"/>
    </location>
</feature>
<dbReference type="InterPro" id="IPR036291">
    <property type="entry name" value="NAD(P)-bd_dom_sf"/>
</dbReference>
<dbReference type="PANTHER" id="PTHR14239:SF10">
    <property type="entry name" value="REDUCTASE"/>
    <property type="match status" value="1"/>
</dbReference>
<proteinExistence type="predicted"/>
<dbReference type="SUPFAM" id="SSF51735">
    <property type="entry name" value="NAD(P)-binding Rossmann-fold domains"/>
    <property type="match status" value="1"/>
</dbReference>
<dbReference type="STRING" id="435.A0U92_07530"/>
<dbReference type="InterPro" id="IPR051267">
    <property type="entry name" value="STEAP_metalloreductase"/>
</dbReference>
<gene>
    <name evidence="4" type="ORF">A0U92_07530</name>
</gene>
<dbReference type="EMBL" id="CP014692">
    <property type="protein sequence ID" value="AQS84655.1"/>
    <property type="molecule type" value="Genomic_DNA"/>
</dbReference>
<evidence type="ECO:0000256" key="2">
    <source>
        <dbReference type="SAM" id="SignalP"/>
    </source>
</evidence>
<organism evidence="4 5">
    <name type="scientific">Acetobacter aceti</name>
    <dbReference type="NCBI Taxonomy" id="435"/>
    <lineage>
        <taxon>Bacteria</taxon>
        <taxon>Pseudomonadati</taxon>
        <taxon>Pseudomonadota</taxon>
        <taxon>Alphaproteobacteria</taxon>
        <taxon>Acetobacterales</taxon>
        <taxon>Acetobacteraceae</taxon>
        <taxon>Acetobacter</taxon>
        <taxon>Acetobacter subgen. Acetobacter</taxon>
    </lineage>
</organism>
<feature type="chain" id="PRO_5010699949" evidence="2">
    <location>
        <begin position="31"/>
        <end position="241"/>
    </location>
</feature>
<dbReference type="InterPro" id="IPR028939">
    <property type="entry name" value="P5C_Rdtase_cat_N"/>
</dbReference>
<dbReference type="PANTHER" id="PTHR14239">
    <property type="entry name" value="DUDULIN-RELATED"/>
    <property type="match status" value="1"/>
</dbReference>